<comment type="caution">
    <text evidence="2">The sequence shown here is derived from an EMBL/GenBank/DDBJ whole genome shotgun (WGS) entry which is preliminary data.</text>
</comment>
<evidence type="ECO:0000313" key="2">
    <source>
        <dbReference type="EMBL" id="GBF06679.1"/>
    </source>
</evidence>
<dbReference type="AlphaFoldDB" id="A0A2I9CX72"/>
<dbReference type="PANTHER" id="PTHR38436">
    <property type="entry name" value="POLYKETIDE CYCLASE SNOAL-LIKE DOMAIN"/>
    <property type="match status" value="1"/>
</dbReference>
<dbReference type="PANTHER" id="PTHR38436:SF1">
    <property type="entry name" value="ESTER CYCLASE"/>
    <property type="match status" value="1"/>
</dbReference>
<feature type="region of interest" description="Disordered" evidence="1">
    <location>
        <begin position="1"/>
        <end position="21"/>
    </location>
</feature>
<dbReference type="InterPro" id="IPR032710">
    <property type="entry name" value="NTF2-like_dom_sf"/>
</dbReference>
<evidence type="ECO:0000256" key="1">
    <source>
        <dbReference type="SAM" id="MobiDB-lite"/>
    </source>
</evidence>
<proteinExistence type="predicted"/>
<dbReference type="InterPro" id="IPR009959">
    <property type="entry name" value="Cyclase_SnoaL-like"/>
</dbReference>
<accession>A0A2I9CX72</accession>
<dbReference type="Gene3D" id="3.10.450.50">
    <property type="match status" value="2"/>
</dbReference>
<keyword evidence="3" id="KW-1185">Reference proteome</keyword>
<dbReference type="Proteomes" id="UP000236569">
    <property type="component" value="Unassembled WGS sequence"/>
</dbReference>
<evidence type="ECO:0000313" key="3">
    <source>
        <dbReference type="Proteomes" id="UP000236569"/>
    </source>
</evidence>
<dbReference type="EMBL" id="BFAG01000010">
    <property type="protein sequence ID" value="GBF06679.1"/>
    <property type="molecule type" value="Genomic_DNA"/>
</dbReference>
<dbReference type="GO" id="GO:0030638">
    <property type="term" value="P:polyketide metabolic process"/>
    <property type="evidence" value="ECO:0007669"/>
    <property type="project" value="InterPro"/>
</dbReference>
<feature type="compositionally biased region" description="Basic and acidic residues" evidence="1">
    <location>
        <begin position="11"/>
        <end position="21"/>
    </location>
</feature>
<protein>
    <submittedName>
        <fullName evidence="2">Putative-like polyketide cyclase protein</fullName>
    </submittedName>
</protein>
<reference evidence="3" key="1">
    <citation type="submission" date="2018-01" db="EMBL/GenBank/DDBJ databases">
        <title>Draft Genome Sequence of the Radioresistant Bacterium Deinococcus aerius TR0125, Isolated from the Higher Atmosphere above Japan.</title>
        <authorList>
            <person name="Satoh K."/>
            <person name="Arai H."/>
            <person name="Sanzen T."/>
            <person name="Kawaguchi Y."/>
            <person name="Hayashi H."/>
            <person name="Yokobori S."/>
            <person name="Yamagishi A."/>
            <person name="Oono Y."/>
            <person name="Narumi I."/>
        </authorList>
    </citation>
    <scope>NUCLEOTIDE SEQUENCE [LARGE SCALE GENOMIC DNA]</scope>
    <source>
        <strain evidence="3">TR0125</strain>
    </source>
</reference>
<dbReference type="SUPFAM" id="SSF54427">
    <property type="entry name" value="NTF2-like"/>
    <property type="match status" value="2"/>
</dbReference>
<name>A0A2I9CX72_9DEIO</name>
<organism evidence="2 3">
    <name type="scientific">Deinococcus aerius</name>
    <dbReference type="NCBI Taxonomy" id="200253"/>
    <lineage>
        <taxon>Bacteria</taxon>
        <taxon>Thermotogati</taxon>
        <taxon>Deinococcota</taxon>
        <taxon>Deinococci</taxon>
        <taxon>Deinococcales</taxon>
        <taxon>Deinococcaceae</taxon>
        <taxon>Deinococcus</taxon>
    </lineage>
</organism>
<sequence length="369" mass="41425">MTADRMSSKPASEHEERARLTVDERDLGPQMAPVVAGRRQSLEGFEADYTDIVDYIIRCTHKIWEDKAVGLIYTHYAHNTPVHLSDAEFYGRDQVVENTVRTLAAFPDLRLFGDEVIWSGNDRDGFHSSHRVTWSGHNLGHSIYGPPTGRRVQRREIAHCVVRRGRIVEEWIVHDETALIRQLGLDEVELARTLARMEAELGWQSPGDLVGEVPRLPGQGHPPVQLDGDPRDPDALPGLLYGLVWNARMLNYLAEYYAPNAVVWVPGNRRLEGHGDLTAYVLGLLAAFPDGAMSVDHVAWIGSEAQGYKVAARWTFQGTHGGPGPYGPPTGRRVRVLGISHFEVRGGRIEREYMVWDEFALLKQVYRPG</sequence>
<dbReference type="Pfam" id="PF07366">
    <property type="entry name" value="SnoaL"/>
    <property type="match status" value="2"/>
</dbReference>
<gene>
    <name evidence="2" type="ORF">DAERI_100042</name>
</gene>